<evidence type="ECO:0000313" key="1">
    <source>
        <dbReference type="EMBL" id="KAI4804848.1"/>
    </source>
</evidence>
<dbReference type="EMBL" id="CM043799">
    <property type="protein sequence ID" value="KAI4804848.1"/>
    <property type="molecule type" value="Genomic_DNA"/>
</dbReference>
<name>A0ACB9VYC0_CHAAC</name>
<comment type="caution">
    <text evidence="1">The sequence shown here is derived from an EMBL/GenBank/DDBJ whole genome shotgun (WGS) entry which is preliminary data.</text>
</comment>
<sequence>MVQKQVITKSVAQCVEFYYTYKKHVKIGRGGMLIYGELEPLESKTTEEETDHKGSQRLEPQREEDSRKWEGSADRKQDPADNPGTVLIMKASEDVGREQPLSRVGVVPHPQLPPPASKTRYDTNARKTSPPAANKASAGPEGEFPCKKCGRVFFKVKSRSAHMKSHAEQEKKAAALRQKEAEERAASEAAAAFAARQNGARQAGESTNEESSGEEDKDDKDWK</sequence>
<dbReference type="Proteomes" id="UP001057452">
    <property type="component" value="Chromosome 15"/>
</dbReference>
<organism evidence="1 2">
    <name type="scientific">Chaenocephalus aceratus</name>
    <name type="common">Blackfin icefish</name>
    <name type="synonym">Chaenichthys aceratus</name>
    <dbReference type="NCBI Taxonomy" id="36190"/>
    <lineage>
        <taxon>Eukaryota</taxon>
        <taxon>Metazoa</taxon>
        <taxon>Chordata</taxon>
        <taxon>Craniata</taxon>
        <taxon>Vertebrata</taxon>
        <taxon>Euteleostomi</taxon>
        <taxon>Actinopterygii</taxon>
        <taxon>Neopterygii</taxon>
        <taxon>Teleostei</taxon>
        <taxon>Neoteleostei</taxon>
        <taxon>Acanthomorphata</taxon>
        <taxon>Eupercaria</taxon>
        <taxon>Perciformes</taxon>
        <taxon>Notothenioidei</taxon>
        <taxon>Channichthyidae</taxon>
        <taxon>Chaenocephalus</taxon>
    </lineage>
</organism>
<proteinExistence type="predicted"/>
<accession>A0ACB9VYC0</accession>
<gene>
    <name evidence="1" type="ORF">KUCAC02_026460</name>
</gene>
<protein>
    <submittedName>
        <fullName evidence="1">Uncharacterized protein</fullName>
    </submittedName>
</protein>
<reference evidence="1" key="1">
    <citation type="submission" date="2022-05" db="EMBL/GenBank/DDBJ databases">
        <title>Chromosome-level genome of Chaenocephalus aceratus.</title>
        <authorList>
            <person name="Park H."/>
        </authorList>
    </citation>
    <scope>NUCLEOTIDE SEQUENCE</scope>
    <source>
        <strain evidence="1">KU_202001</strain>
    </source>
</reference>
<keyword evidence="2" id="KW-1185">Reference proteome</keyword>
<evidence type="ECO:0000313" key="2">
    <source>
        <dbReference type="Proteomes" id="UP001057452"/>
    </source>
</evidence>